<name>A0A4R7BCA0_9NEIS</name>
<dbReference type="PANTHER" id="PTHR43335:SF2">
    <property type="entry name" value="ABC TRANSPORTER, ATP-BINDING PROTEIN"/>
    <property type="match status" value="1"/>
</dbReference>
<dbReference type="EMBL" id="SNZP01000003">
    <property type="protein sequence ID" value="TDR81535.1"/>
    <property type="molecule type" value="Genomic_DNA"/>
</dbReference>
<dbReference type="SUPFAM" id="SSF52540">
    <property type="entry name" value="P-loop containing nucleoside triphosphate hydrolases"/>
    <property type="match status" value="1"/>
</dbReference>
<dbReference type="GO" id="GO:0005524">
    <property type="term" value="F:ATP binding"/>
    <property type="evidence" value="ECO:0007669"/>
    <property type="project" value="UniProtKB-KW"/>
</dbReference>
<keyword evidence="4" id="KW-0547">Nucleotide-binding</keyword>
<dbReference type="SMART" id="SM00382">
    <property type="entry name" value="AAA"/>
    <property type="match status" value="1"/>
</dbReference>
<evidence type="ECO:0000256" key="1">
    <source>
        <dbReference type="ARBA" id="ARBA00005417"/>
    </source>
</evidence>
<feature type="domain" description="ABC transporter" evidence="6">
    <location>
        <begin position="2"/>
        <end position="229"/>
    </location>
</feature>
<proteinExistence type="inferred from homology"/>
<dbReference type="InterPro" id="IPR027417">
    <property type="entry name" value="P-loop_NTPase"/>
</dbReference>
<keyword evidence="3" id="KW-1003">Cell membrane</keyword>
<organism evidence="7 8">
    <name type="scientific">Paludibacterium purpuratum</name>
    <dbReference type="NCBI Taxonomy" id="1144873"/>
    <lineage>
        <taxon>Bacteria</taxon>
        <taxon>Pseudomonadati</taxon>
        <taxon>Pseudomonadota</taxon>
        <taxon>Betaproteobacteria</taxon>
        <taxon>Neisseriales</taxon>
        <taxon>Chromobacteriaceae</taxon>
        <taxon>Paludibacterium</taxon>
    </lineage>
</organism>
<evidence type="ECO:0000259" key="6">
    <source>
        <dbReference type="PROSITE" id="PS50893"/>
    </source>
</evidence>
<dbReference type="InterPro" id="IPR017871">
    <property type="entry name" value="ABC_transporter-like_CS"/>
</dbReference>
<gene>
    <name evidence="7" type="ORF">DFP86_103188</name>
</gene>
<dbReference type="Proteomes" id="UP000295611">
    <property type="component" value="Unassembled WGS sequence"/>
</dbReference>
<protein>
    <submittedName>
        <fullName evidence="7">Cu-processing system ATP-binding protein</fullName>
    </submittedName>
</protein>
<evidence type="ECO:0000256" key="4">
    <source>
        <dbReference type="ARBA" id="ARBA00022741"/>
    </source>
</evidence>
<sequence>MISLSQVCKSFGAIQALQSVDLRISAGEIFGLIGHNGAGKSTLFNIMLGLIRADSGQVAIDGQTIDAHTLLRQKRHIGYLPENIALYDNLTGLETLAFFARLKHAAPAQCHELLEQVGLSASKFRKVREYSKGMKQRLGFAQALLGQPRILFLDEPTNGLDPEGIREFYQTLRQCQQQGTTIVITSHILSEIQQRVDRMAILRDGRVQFAGSLADLRKARNPSLSIFLTLPPHLAEEVHAQLTELLDLPVSLEGQQIRVICPTDRKLSLMQQLTALSLPLLDMAMHEASLEELLLATEAFRHD</sequence>
<dbReference type="PROSITE" id="PS50893">
    <property type="entry name" value="ABC_TRANSPORTER_2"/>
    <property type="match status" value="1"/>
</dbReference>
<dbReference type="GO" id="GO:0016887">
    <property type="term" value="F:ATP hydrolysis activity"/>
    <property type="evidence" value="ECO:0007669"/>
    <property type="project" value="InterPro"/>
</dbReference>
<keyword evidence="8" id="KW-1185">Reference proteome</keyword>
<dbReference type="InterPro" id="IPR003593">
    <property type="entry name" value="AAA+_ATPase"/>
</dbReference>
<keyword evidence="2" id="KW-0813">Transport</keyword>
<dbReference type="InterPro" id="IPR003439">
    <property type="entry name" value="ABC_transporter-like_ATP-bd"/>
</dbReference>
<accession>A0A4R7BCA0</accession>
<evidence type="ECO:0000256" key="3">
    <source>
        <dbReference type="ARBA" id="ARBA00022475"/>
    </source>
</evidence>
<evidence type="ECO:0000256" key="5">
    <source>
        <dbReference type="ARBA" id="ARBA00022840"/>
    </source>
</evidence>
<comment type="caution">
    <text evidence="7">The sequence shown here is derived from an EMBL/GenBank/DDBJ whole genome shotgun (WGS) entry which is preliminary data.</text>
</comment>
<reference evidence="7 8" key="1">
    <citation type="submission" date="2019-03" db="EMBL/GenBank/DDBJ databases">
        <title>Genomic Encyclopedia of Type Strains, Phase III (KMG-III): the genomes of soil and plant-associated and newly described type strains.</title>
        <authorList>
            <person name="Whitman W."/>
        </authorList>
    </citation>
    <scope>NUCLEOTIDE SEQUENCE [LARGE SCALE GENOMIC DNA]</scope>
    <source>
        <strain evidence="7 8">CECT 8976</strain>
    </source>
</reference>
<dbReference type="Gene3D" id="3.40.50.300">
    <property type="entry name" value="P-loop containing nucleotide triphosphate hydrolases"/>
    <property type="match status" value="1"/>
</dbReference>
<keyword evidence="5 7" id="KW-0067">ATP-binding</keyword>
<comment type="similarity">
    <text evidence="1">Belongs to the ABC transporter superfamily.</text>
</comment>
<evidence type="ECO:0000256" key="2">
    <source>
        <dbReference type="ARBA" id="ARBA00022448"/>
    </source>
</evidence>
<evidence type="ECO:0000313" key="8">
    <source>
        <dbReference type="Proteomes" id="UP000295611"/>
    </source>
</evidence>
<dbReference type="OrthoDB" id="9804819at2"/>
<dbReference type="Pfam" id="PF00005">
    <property type="entry name" value="ABC_tran"/>
    <property type="match status" value="1"/>
</dbReference>
<dbReference type="PANTHER" id="PTHR43335">
    <property type="entry name" value="ABC TRANSPORTER, ATP-BINDING PROTEIN"/>
    <property type="match status" value="1"/>
</dbReference>
<dbReference type="PROSITE" id="PS00211">
    <property type="entry name" value="ABC_TRANSPORTER_1"/>
    <property type="match status" value="1"/>
</dbReference>
<keyword evidence="3" id="KW-0472">Membrane</keyword>
<dbReference type="RefSeq" id="WP_133678903.1">
    <property type="nucleotide sequence ID" value="NZ_SNZP01000003.1"/>
</dbReference>
<evidence type="ECO:0000313" key="7">
    <source>
        <dbReference type="EMBL" id="TDR81535.1"/>
    </source>
</evidence>
<dbReference type="AlphaFoldDB" id="A0A4R7BCA0"/>
<dbReference type="CDD" id="cd03230">
    <property type="entry name" value="ABC_DR_subfamily_A"/>
    <property type="match status" value="1"/>
</dbReference>